<accession>A0A0D2D5S2</accession>
<dbReference type="RefSeq" id="XP_013318281.1">
    <property type="nucleotide sequence ID" value="XM_013462827.1"/>
</dbReference>
<dbReference type="InterPro" id="IPR051961">
    <property type="entry name" value="Fungal_Metabolite_Diox"/>
</dbReference>
<dbReference type="PANTHER" id="PTHR37563:SF2">
    <property type="entry name" value="PHYTANOYL-COA DIOXYGENASE FAMILY PROTEIN (AFU_ORTHOLOGUE AFUA_2G03330)"/>
    <property type="match status" value="1"/>
</dbReference>
<dbReference type="Pfam" id="PF05721">
    <property type="entry name" value="PhyH"/>
    <property type="match status" value="1"/>
</dbReference>
<dbReference type="EMBL" id="KN847318">
    <property type="protein sequence ID" value="KIW57697.1"/>
    <property type="molecule type" value="Genomic_DNA"/>
</dbReference>
<name>A0A0D2D5S2_9EURO</name>
<sequence>MVAQARPAITIIPVSESEKANEKLTDDTLFKIIQTVHRDGIVGLGNAVSIEHEDAINAQMCADAEYLRSKNALWHIQGVDTGNVSLSPPVNKALFYRDVYANPWALQVLQYLLGPNPECCFLRSNVCLRGTQRQRVHSDMDFRFPELPFCYTLNTCLVETTVENGATEVWLGTHANTSIEDHIAPNEPFIKPDLPEERRKTVPPIRACLPKGTMVIRDPRLWHAGIPNHTDETRVMLSQMFFAKWYGNRLRLQLPAECKEMIEGWEKEGNVKFQADYIETENFDHLQLDGLDAVTGPAKKDGYVSPNNFPFEGKIQPLISVNEVVVN</sequence>
<gene>
    <name evidence="1" type="ORF">PV05_02261</name>
</gene>
<organism evidence="1 2">
    <name type="scientific">Exophiala xenobiotica</name>
    <dbReference type="NCBI Taxonomy" id="348802"/>
    <lineage>
        <taxon>Eukaryota</taxon>
        <taxon>Fungi</taxon>
        <taxon>Dikarya</taxon>
        <taxon>Ascomycota</taxon>
        <taxon>Pezizomycotina</taxon>
        <taxon>Eurotiomycetes</taxon>
        <taxon>Chaetothyriomycetidae</taxon>
        <taxon>Chaetothyriales</taxon>
        <taxon>Herpotrichiellaceae</taxon>
        <taxon>Exophiala</taxon>
    </lineage>
</organism>
<evidence type="ECO:0008006" key="3">
    <source>
        <dbReference type="Google" id="ProtNLM"/>
    </source>
</evidence>
<dbReference type="InterPro" id="IPR008775">
    <property type="entry name" value="Phytyl_CoA_dOase-like"/>
</dbReference>
<evidence type="ECO:0000313" key="2">
    <source>
        <dbReference type="Proteomes" id="UP000054342"/>
    </source>
</evidence>
<evidence type="ECO:0000313" key="1">
    <source>
        <dbReference type="EMBL" id="KIW57697.1"/>
    </source>
</evidence>
<keyword evidence="2" id="KW-1185">Reference proteome</keyword>
<dbReference type="AlphaFoldDB" id="A0A0D2D5S2"/>
<dbReference type="HOGENOM" id="CLU_043410_0_1_1"/>
<dbReference type="Proteomes" id="UP000054342">
    <property type="component" value="Unassembled WGS sequence"/>
</dbReference>
<proteinExistence type="predicted"/>
<dbReference type="SUPFAM" id="SSF51197">
    <property type="entry name" value="Clavaminate synthase-like"/>
    <property type="match status" value="1"/>
</dbReference>
<dbReference type="GeneID" id="25324169"/>
<dbReference type="OrthoDB" id="407832at2759"/>
<dbReference type="PANTHER" id="PTHR37563">
    <property type="entry name" value="PHYTANOYL-COA DIOXYGENASE FAMILY PROTEIN (AFU_ORTHOLOGUE AFUA_2G03330)"/>
    <property type="match status" value="1"/>
</dbReference>
<protein>
    <recommendedName>
        <fullName evidence="3">Phytanoyl-CoA dioxygenase</fullName>
    </recommendedName>
</protein>
<reference evidence="1 2" key="1">
    <citation type="submission" date="2015-01" db="EMBL/GenBank/DDBJ databases">
        <title>The Genome Sequence of Exophiala xenobiotica CBS118157.</title>
        <authorList>
            <consortium name="The Broad Institute Genomics Platform"/>
            <person name="Cuomo C."/>
            <person name="de Hoog S."/>
            <person name="Gorbushina A."/>
            <person name="Stielow B."/>
            <person name="Teixiera M."/>
            <person name="Abouelleil A."/>
            <person name="Chapman S.B."/>
            <person name="Priest M."/>
            <person name="Young S.K."/>
            <person name="Wortman J."/>
            <person name="Nusbaum C."/>
            <person name="Birren B."/>
        </authorList>
    </citation>
    <scope>NUCLEOTIDE SEQUENCE [LARGE SCALE GENOMIC DNA]</scope>
    <source>
        <strain evidence="1 2">CBS 118157</strain>
    </source>
</reference>
<dbReference type="Gene3D" id="2.60.120.620">
    <property type="entry name" value="q2cbj1_9rhob like domain"/>
    <property type="match status" value="1"/>
</dbReference>